<proteinExistence type="predicted"/>
<evidence type="ECO:0000313" key="1">
    <source>
        <dbReference type="Proteomes" id="UP000887580"/>
    </source>
</evidence>
<organism evidence="1 2">
    <name type="scientific">Panagrolaimus sp. PS1159</name>
    <dbReference type="NCBI Taxonomy" id="55785"/>
    <lineage>
        <taxon>Eukaryota</taxon>
        <taxon>Metazoa</taxon>
        <taxon>Ecdysozoa</taxon>
        <taxon>Nematoda</taxon>
        <taxon>Chromadorea</taxon>
        <taxon>Rhabditida</taxon>
        <taxon>Tylenchina</taxon>
        <taxon>Panagrolaimomorpha</taxon>
        <taxon>Panagrolaimoidea</taxon>
        <taxon>Panagrolaimidae</taxon>
        <taxon>Panagrolaimus</taxon>
    </lineage>
</organism>
<reference evidence="2" key="1">
    <citation type="submission" date="2022-11" db="UniProtKB">
        <authorList>
            <consortium name="WormBaseParasite"/>
        </authorList>
    </citation>
    <scope>IDENTIFICATION</scope>
</reference>
<accession>A0AC35F6X8</accession>
<evidence type="ECO:0000313" key="2">
    <source>
        <dbReference type="WBParaSite" id="PS1159_v2.g14560.t1"/>
    </source>
</evidence>
<dbReference type="WBParaSite" id="PS1159_v2.g14560.t1">
    <property type="protein sequence ID" value="PS1159_v2.g14560.t1"/>
    <property type="gene ID" value="PS1159_v2.g14560"/>
</dbReference>
<dbReference type="Proteomes" id="UP000887580">
    <property type="component" value="Unplaced"/>
</dbReference>
<name>A0AC35F6X8_9BILA</name>
<sequence>MRGETAVRICQENGKWSTPEMYCKLPICLITEAIIENGKLDIPNGLYIVANSSTNVTCFEGYDLIENNNLAYCNSEGKWNETLLPKCEFSNCTNFTCGNGIARQVDGANICRCECHYGYWQNYNSSGPCIDMNECAMNYSLCGYDTTCKNSIGNYTCEQNTPDDYYTIYNYTEMKYKEFPELPFILSDISLVRKRCDKIDTINAVWQPAKSLRLVGEIVDIYCTQSQTLLTVQCQINSMWNDTIYCPSGEALTCSPPVIEGLSLSPQLDKYILGQHVEFSCQDSDRILIGPSYTVCALLNNNTAGFVATPICKKKQCSEIVLDPNRHLQFVQETKDFSKGVTIQLKYTSDITSTKINYSPGEKISFQCIQPHYVLSDASDVFCGNTKSGANEAAQLKNDMITKNFWNQQRRQPRQAFFEDNNYGKILDLLQPHRESIFDSSKDTLRSWDKNNDWIYTNDGWKYSSNSRNNNNFLISPMIRVQFDTGTINVLAENMNPECSVEISYFTANYLI</sequence>
<protein>
    <submittedName>
        <fullName evidence="2">Sushi domain-containing protein</fullName>
    </submittedName>
</protein>